<evidence type="ECO:0000256" key="7">
    <source>
        <dbReference type="PROSITE-ProRule" id="PRU01360"/>
    </source>
</evidence>
<evidence type="ECO:0000256" key="5">
    <source>
        <dbReference type="ARBA" id="ARBA00023136"/>
    </source>
</evidence>
<proteinExistence type="inferred from homology"/>
<keyword evidence="4 7" id="KW-0812">Transmembrane</keyword>
<dbReference type="Pfam" id="PF07715">
    <property type="entry name" value="Plug"/>
    <property type="match status" value="1"/>
</dbReference>
<dbReference type="SUPFAM" id="SSF56935">
    <property type="entry name" value="Porins"/>
    <property type="match status" value="1"/>
</dbReference>
<keyword evidence="10" id="KW-1185">Reference proteome</keyword>
<dbReference type="InterPro" id="IPR023997">
    <property type="entry name" value="TonB-dep_OMP_SusC/RagA_CS"/>
</dbReference>
<dbReference type="InterPro" id="IPR012910">
    <property type="entry name" value="Plug_dom"/>
</dbReference>
<keyword evidence="2 7" id="KW-0813">Transport</keyword>
<dbReference type="Gene3D" id="2.40.170.20">
    <property type="entry name" value="TonB-dependent receptor, beta-barrel domain"/>
    <property type="match status" value="1"/>
</dbReference>
<comment type="similarity">
    <text evidence="7">Belongs to the TonB-dependent receptor family.</text>
</comment>
<evidence type="ECO:0000256" key="3">
    <source>
        <dbReference type="ARBA" id="ARBA00022452"/>
    </source>
</evidence>
<dbReference type="NCBIfam" id="TIGR04056">
    <property type="entry name" value="OMP_RagA_SusC"/>
    <property type="match status" value="1"/>
</dbReference>
<keyword evidence="3 7" id="KW-1134">Transmembrane beta strand</keyword>
<evidence type="ECO:0000313" key="9">
    <source>
        <dbReference type="EMBL" id="PKQ64095.1"/>
    </source>
</evidence>
<reference evidence="9 10" key="1">
    <citation type="journal article" date="2017" name="Front. Microbiol.">
        <title>Labilibaculum manganireducens gen. nov., sp. nov. and Labilibaculum filiforme sp. nov., Novel Bacteroidetes Isolated from Subsurface Sediments of the Baltic Sea.</title>
        <authorList>
            <person name="Vandieken V."/>
            <person name="Marshall I.P."/>
            <person name="Niemann H."/>
            <person name="Engelen B."/>
            <person name="Cypionka H."/>
        </authorList>
    </citation>
    <scope>NUCLEOTIDE SEQUENCE [LARGE SCALE GENOMIC DNA]</scope>
    <source>
        <strain evidence="9 10">59.10-2M</strain>
    </source>
</reference>
<comment type="caution">
    <text evidence="9">The sequence shown here is derived from an EMBL/GenBank/DDBJ whole genome shotgun (WGS) entry which is preliminary data.</text>
</comment>
<dbReference type="Gene3D" id="2.60.40.1120">
    <property type="entry name" value="Carboxypeptidase-like, regulatory domain"/>
    <property type="match status" value="1"/>
</dbReference>
<dbReference type="Proteomes" id="UP000233618">
    <property type="component" value="Unassembled WGS sequence"/>
</dbReference>
<name>A0A2N3I187_9BACT</name>
<accession>A0A2N3I187</accession>
<evidence type="ECO:0000256" key="6">
    <source>
        <dbReference type="ARBA" id="ARBA00023237"/>
    </source>
</evidence>
<sequence>MNVMRKVKEQISRRKYLILYLLILPLMLFHSVEAIGQAGSKTIMGKVTDSKSFPLPGVAVFIKGTTMGTTTNVDGIYNLKQIPENSTLVFSFVGMKSEEIKVAGKTTIDVLLENETIGLDEVVAIGYGTQKKKDLTGSIVRMEMGGKEQAANTSLVQALQGYSPGLNASGGSSAGDGGSFSIRGRTSLSASDQPLIVLDGIIYNGSINDLNVNDIQSVDILKDASAAAVYGSRSANGVLVVTSKKGSSGKPKFTFNAYYGVQGLSNTDRTNVMDAEQYAVRLVDYYYQQDLYDWYKTGPTSADGRPVRPDVTDRNLVASYLRTEEEQLNYLAGKEVDWVDEVFQTAPIQSYSLSVSGKTDRTNYYLSTSYLDQEGILLNDNYERLTFSGRFESEITDWLTLGFDPTFSHRDYSGVSASAGYALQASPLGNMYDENGDYPVYIAEESYNYHPLGNLLADDSSPRDYFSLVLKGAIKVPWVKGLKYEANYSKTYDFDKTSRYYPTSMADGSKTDGSGYVDNSNQRTWLLNSLFTYSRTFDDKHKINANFLYSRENVSGDGSYLYAYGFANEILGYNALELGENQEVSTSAYEENTLSYMGRINYSFDSRYLLTATIRRDGFSGFGGNKKFGNFPSVSLGWVISEESFMDNADWMDFLKLRLSYGVNGNQGIGRYASQSKMGSTETVFDGTTAVGLYASSLGNADLGWEKTASFNVGVDFNFFGNRISGSVDAYHAKTTDVLVQRSIPRTTGNSSVWTNIGGIENNGIEVSLVTENIKTHDFKWKTAFAFSLVRNKITKLYDEVTEDLGNSWFVGEPISTIYGYVNDGVWQEEDLFNGTIMEGYYPGQFKVRDLSDDGEITAEEDRKILGTTDPNYRISMNNILTYKNFTFSFFLNSIQGGNNYYLGNNSGAVVAGGTDSAYRLNRTAIRDYWRPDNAVNDAPGIYYNPKKNPGVYQRKSFVRLQDVSLGYTFDNSFLSGLKIDNLKVYVSGKNLYTWTDWSGWDPETGSPMMRSIIGGVNISF</sequence>
<dbReference type="InterPro" id="IPR039426">
    <property type="entry name" value="TonB-dep_rcpt-like"/>
</dbReference>
<dbReference type="InterPro" id="IPR036942">
    <property type="entry name" value="Beta-barrel_TonB_sf"/>
</dbReference>
<dbReference type="InterPro" id="IPR008969">
    <property type="entry name" value="CarboxyPept-like_regulatory"/>
</dbReference>
<evidence type="ECO:0000313" key="10">
    <source>
        <dbReference type="Proteomes" id="UP000233618"/>
    </source>
</evidence>
<dbReference type="SUPFAM" id="SSF49464">
    <property type="entry name" value="Carboxypeptidase regulatory domain-like"/>
    <property type="match status" value="1"/>
</dbReference>
<evidence type="ECO:0000256" key="1">
    <source>
        <dbReference type="ARBA" id="ARBA00004571"/>
    </source>
</evidence>
<dbReference type="AlphaFoldDB" id="A0A2N3I187"/>
<comment type="subcellular location">
    <subcellularLocation>
        <location evidence="1 7">Cell outer membrane</location>
        <topology evidence="1 7">Multi-pass membrane protein</topology>
    </subcellularLocation>
</comment>
<dbReference type="GO" id="GO:0009279">
    <property type="term" value="C:cell outer membrane"/>
    <property type="evidence" value="ECO:0007669"/>
    <property type="project" value="UniProtKB-SubCell"/>
</dbReference>
<dbReference type="Gene3D" id="2.170.130.10">
    <property type="entry name" value="TonB-dependent receptor, plug domain"/>
    <property type="match status" value="1"/>
</dbReference>
<keyword evidence="6 7" id="KW-0998">Cell outer membrane</keyword>
<protein>
    <recommendedName>
        <fullName evidence="8">TonB-dependent receptor plug domain-containing protein</fullName>
    </recommendedName>
</protein>
<dbReference type="NCBIfam" id="TIGR04057">
    <property type="entry name" value="SusC_RagA_signa"/>
    <property type="match status" value="1"/>
</dbReference>
<dbReference type="InterPro" id="IPR023996">
    <property type="entry name" value="TonB-dep_OMP_SusC/RagA"/>
</dbReference>
<dbReference type="EMBL" id="MVDE01000025">
    <property type="protein sequence ID" value="PKQ64095.1"/>
    <property type="molecule type" value="Genomic_DNA"/>
</dbReference>
<dbReference type="Pfam" id="PF13715">
    <property type="entry name" value="CarbopepD_reg_2"/>
    <property type="match status" value="1"/>
</dbReference>
<dbReference type="PROSITE" id="PS52016">
    <property type="entry name" value="TONB_DEPENDENT_REC_3"/>
    <property type="match status" value="1"/>
</dbReference>
<evidence type="ECO:0000259" key="8">
    <source>
        <dbReference type="Pfam" id="PF07715"/>
    </source>
</evidence>
<dbReference type="InterPro" id="IPR037066">
    <property type="entry name" value="Plug_dom_sf"/>
</dbReference>
<keyword evidence="5 7" id="KW-0472">Membrane</keyword>
<evidence type="ECO:0000256" key="4">
    <source>
        <dbReference type="ARBA" id="ARBA00022692"/>
    </source>
</evidence>
<feature type="domain" description="TonB-dependent receptor plug" evidence="8">
    <location>
        <begin position="133"/>
        <end position="238"/>
    </location>
</feature>
<evidence type="ECO:0000256" key="2">
    <source>
        <dbReference type="ARBA" id="ARBA00022448"/>
    </source>
</evidence>
<organism evidence="9 10">
    <name type="scientific">Labilibaculum manganireducens</name>
    <dbReference type="NCBI Taxonomy" id="1940525"/>
    <lineage>
        <taxon>Bacteria</taxon>
        <taxon>Pseudomonadati</taxon>
        <taxon>Bacteroidota</taxon>
        <taxon>Bacteroidia</taxon>
        <taxon>Marinilabiliales</taxon>
        <taxon>Marinifilaceae</taxon>
        <taxon>Labilibaculum</taxon>
    </lineage>
</organism>
<gene>
    <name evidence="9" type="ORF">BZG01_15035</name>
</gene>